<evidence type="ECO:0000313" key="4">
    <source>
        <dbReference type="Proteomes" id="UP001500582"/>
    </source>
</evidence>
<feature type="domain" description="Glycoside-hydrolase family GH114 TIM-barrel" evidence="2">
    <location>
        <begin position="74"/>
        <end position="300"/>
    </location>
</feature>
<accession>A0ABP8GFX8</accession>
<evidence type="ECO:0000256" key="1">
    <source>
        <dbReference type="SAM" id="Phobius"/>
    </source>
</evidence>
<dbReference type="InterPro" id="IPR017853">
    <property type="entry name" value="GH"/>
</dbReference>
<gene>
    <name evidence="3" type="ORF">GCM10023149_24100</name>
</gene>
<keyword evidence="4" id="KW-1185">Reference proteome</keyword>
<dbReference type="InterPro" id="IPR013785">
    <property type="entry name" value="Aldolase_TIM"/>
</dbReference>
<dbReference type="PANTHER" id="PTHR35273:SF2">
    <property type="entry name" value="ALPHA-GALACTOSIDASE"/>
    <property type="match status" value="1"/>
</dbReference>
<protein>
    <submittedName>
        <fullName evidence="3">Endo alpha-1,4 polygalactosaminidase</fullName>
    </submittedName>
</protein>
<evidence type="ECO:0000313" key="3">
    <source>
        <dbReference type="EMBL" id="GAA4323265.1"/>
    </source>
</evidence>
<dbReference type="Pfam" id="PF03537">
    <property type="entry name" value="Glyco_hydro_114"/>
    <property type="match status" value="1"/>
</dbReference>
<evidence type="ECO:0000259" key="2">
    <source>
        <dbReference type="Pfam" id="PF03537"/>
    </source>
</evidence>
<name>A0ABP8GFX8_9SPHI</name>
<comment type="caution">
    <text evidence="3">The sequence shown here is derived from an EMBL/GenBank/DDBJ whole genome shotgun (WGS) entry which is preliminary data.</text>
</comment>
<proteinExistence type="predicted"/>
<keyword evidence="1" id="KW-1133">Transmembrane helix</keyword>
<reference evidence="4" key="1">
    <citation type="journal article" date="2019" name="Int. J. Syst. Evol. Microbiol.">
        <title>The Global Catalogue of Microorganisms (GCM) 10K type strain sequencing project: providing services to taxonomists for standard genome sequencing and annotation.</title>
        <authorList>
            <consortium name="The Broad Institute Genomics Platform"/>
            <consortium name="The Broad Institute Genome Sequencing Center for Infectious Disease"/>
            <person name="Wu L."/>
            <person name="Ma J."/>
        </authorList>
    </citation>
    <scope>NUCLEOTIDE SEQUENCE [LARGE SCALE GENOMIC DNA]</scope>
    <source>
        <strain evidence="4">JCM 17705</strain>
    </source>
</reference>
<dbReference type="EMBL" id="BAABFT010000005">
    <property type="protein sequence ID" value="GAA4323265.1"/>
    <property type="molecule type" value="Genomic_DNA"/>
</dbReference>
<feature type="transmembrane region" description="Helical" evidence="1">
    <location>
        <begin position="18"/>
        <end position="40"/>
    </location>
</feature>
<keyword evidence="1" id="KW-0472">Membrane</keyword>
<organism evidence="3 4">
    <name type="scientific">Mucilaginibacter gynuensis</name>
    <dbReference type="NCBI Taxonomy" id="1302236"/>
    <lineage>
        <taxon>Bacteria</taxon>
        <taxon>Pseudomonadati</taxon>
        <taxon>Bacteroidota</taxon>
        <taxon>Sphingobacteriia</taxon>
        <taxon>Sphingobacteriales</taxon>
        <taxon>Sphingobacteriaceae</taxon>
        <taxon>Mucilaginibacter</taxon>
    </lineage>
</organism>
<dbReference type="InterPro" id="IPR004352">
    <property type="entry name" value="GH114_TIM-barrel"/>
</dbReference>
<dbReference type="Proteomes" id="UP001500582">
    <property type="component" value="Unassembled WGS sequence"/>
</dbReference>
<dbReference type="PANTHER" id="PTHR35273">
    <property type="entry name" value="ALPHA-1,4 POLYGALACTOSAMINIDASE, PUTATIVE (AFU_ORTHOLOGUE AFUA_3G07890)-RELATED"/>
    <property type="match status" value="1"/>
</dbReference>
<sequence length="305" mass="34587">MLQLDTNLIDPGVRSGEFIWEFMIKLNTVGILFGLLLLFACKKDNVDADKTDPVDSTPLPGGNTTWWRPVAGISFDWVLDDITPSNTFSSDVVDVDAFTTTAETVAALHAKGKKVIAYLSVGTFESDRNDGALLPKEVIGKKYDEWPKEKWLDIRQVDKLKPWLNSRFRMIIKKGFDGIEPDNLDSYDNETGFSIGVADTKIYIDYLIKLAHDNGLSIGQKNVNDLASEYADKFDWALTEDAFQQGWQNEMTAYIKLNKPVFATEYTDVTTQKTFQDEYCPKATQLGFTAILKKRDLDKWLYKCQ</sequence>
<keyword evidence="1" id="KW-0812">Transmembrane</keyword>
<dbReference type="Gene3D" id="3.20.20.70">
    <property type="entry name" value="Aldolase class I"/>
    <property type="match status" value="1"/>
</dbReference>
<dbReference type="SUPFAM" id="SSF51445">
    <property type="entry name" value="(Trans)glycosidases"/>
    <property type="match status" value="1"/>
</dbReference>